<organism evidence="2 3">
    <name type="scientific">Desulfuromonas soudanensis</name>
    <dbReference type="NCBI Taxonomy" id="1603606"/>
    <lineage>
        <taxon>Bacteria</taxon>
        <taxon>Pseudomonadati</taxon>
        <taxon>Thermodesulfobacteriota</taxon>
        <taxon>Desulfuromonadia</taxon>
        <taxon>Desulfuromonadales</taxon>
        <taxon>Desulfuromonadaceae</taxon>
        <taxon>Desulfuromonas</taxon>
    </lineage>
</organism>
<dbReference type="CDD" id="cd02440">
    <property type="entry name" value="AdoMet_MTases"/>
    <property type="match status" value="1"/>
</dbReference>
<dbReference type="RefSeq" id="WP_053549686.1">
    <property type="nucleotide sequence ID" value="NZ_CP010802.1"/>
</dbReference>
<dbReference type="GO" id="GO:0032259">
    <property type="term" value="P:methylation"/>
    <property type="evidence" value="ECO:0007669"/>
    <property type="project" value="UniProtKB-KW"/>
</dbReference>
<gene>
    <name evidence="2" type="ORF">DSOUD_0696</name>
</gene>
<sequence length="232" mass="25538">MFEDFIRYLTRKKTRVVFNDLTVNRPVSSFFGLDRGTPIDRYYIEKFLASRANLVLGRVLEVGDDTYSRRFGAGKVTSFEVLHATSTARSSTIVGDLTDPSTLPKNAVDCFICTQTFNFIFEVQKAIQGAHALLKPGGVLLATVGGISQISRYDMDRWGDYWRFTTASVEKLFAPVFAGGVEIHTFGNVLAATAFLQGLAVEDLPDPALLDAADGDYQLIIAIVARKSLNHG</sequence>
<evidence type="ECO:0000313" key="3">
    <source>
        <dbReference type="Proteomes" id="UP000057158"/>
    </source>
</evidence>
<dbReference type="InterPro" id="IPR029063">
    <property type="entry name" value="SAM-dependent_MTases_sf"/>
</dbReference>
<keyword evidence="2" id="KW-0808">Transferase</keyword>
<dbReference type="KEGG" id="des:DSOUD_0696"/>
<proteinExistence type="predicted"/>
<evidence type="ECO:0000313" key="2">
    <source>
        <dbReference type="EMBL" id="ALC15484.1"/>
    </source>
</evidence>
<dbReference type="Pfam" id="PF08241">
    <property type="entry name" value="Methyltransf_11"/>
    <property type="match status" value="1"/>
</dbReference>
<protein>
    <submittedName>
        <fullName evidence="2">Putative SAM-dependent methyltransferase</fullName>
    </submittedName>
</protein>
<dbReference type="GO" id="GO:0008757">
    <property type="term" value="F:S-adenosylmethionine-dependent methyltransferase activity"/>
    <property type="evidence" value="ECO:0007669"/>
    <property type="project" value="InterPro"/>
</dbReference>
<dbReference type="PATRIC" id="fig|1603606.3.peg.760"/>
<dbReference type="InterPro" id="IPR013216">
    <property type="entry name" value="Methyltransf_11"/>
</dbReference>
<dbReference type="SUPFAM" id="SSF53335">
    <property type="entry name" value="S-adenosyl-L-methionine-dependent methyltransferases"/>
    <property type="match status" value="1"/>
</dbReference>
<keyword evidence="2" id="KW-0489">Methyltransferase</keyword>
<reference evidence="2 3" key="1">
    <citation type="submission" date="2015-07" db="EMBL/GenBank/DDBJ databases">
        <title>Isolation and Genomic Characterization of a Novel Halophilic Metal-Reducing Deltaproteobacterium from the Deep Subsurface.</title>
        <authorList>
            <person name="Badalamenti J.P."/>
            <person name="Summers Z.M."/>
            <person name="Gralnick J.A."/>
            <person name="Bond D.R."/>
        </authorList>
    </citation>
    <scope>NUCLEOTIDE SEQUENCE [LARGE SCALE GENOMIC DNA]</scope>
    <source>
        <strain evidence="2 3">WTL</strain>
    </source>
</reference>
<evidence type="ECO:0000259" key="1">
    <source>
        <dbReference type="Pfam" id="PF08241"/>
    </source>
</evidence>
<dbReference type="OrthoDB" id="9794124at2"/>
<dbReference type="AlphaFoldDB" id="A0A0M4CZK4"/>
<dbReference type="Gene3D" id="3.40.50.150">
    <property type="entry name" value="Vaccinia Virus protein VP39"/>
    <property type="match status" value="1"/>
</dbReference>
<name>A0A0M4CZK4_9BACT</name>
<feature type="domain" description="Methyltransferase type 11" evidence="1">
    <location>
        <begin position="90"/>
        <end position="141"/>
    </location>
</feature>
<keyword evidence="3" id="KW-1185">Reference proteome</keyword>
<dbReference type="STRING" id="1603606.DSOUD_0696"/>
<dbReference type="Proteomes" id="UP000057158">
    <property type="component" value="Chromosome"/>
</dbReference>
<dbReference type="EMBL" id="CP010802">
    <property type="protein sequence ID" value="ALC15484.1"/>
    <property type="molecule type" value="Genomic_DNA"/>
</dbReference>
<accession>A0A0M4CZK4</accession>